<evidence type="ECO:0000313" key="5">
    <source>
        <dbReference type="Proteomes" id="UP000196125"/>
    </source>
</evidence>
<keyword evidence="4" id="KW-0378">Hydrolase</keyword>
<dbReference type="EC" id="3.1.4.52" evidence="4"/>
<dbReference type="AlphaFoldDB" id="A0A1Y6IMX9"/>
<name>A0A1Y6IMX9_9VIBR</name>
<gene>
    <name evidence="4" type="primary">rpfG_1</name>
    <name evidence="3" type="ORF">SBX37_15035</name>
    <name evidence="4" type="ORF">VIM7927_00251</name>
</gene>
<dbReference type="CDD" id="cd00077">
    <property type="entry name" value="HDc"/>
    <property type="match status" value="2"/>
</dbReference>
<evidence type="ECO:0000313" key="6">
    <source>
        <dbReference type="Proteomes" id="UP001283366"/>
    </source>
</evidence>
<keyword evidence="6" id="KW-1185">Reference proteome</keyword>
<reference evidence="3 6" key="2">
    <citation type="submission" date="2023-11" db="EMBL/GenBank/DDBJ databases">
        <title>Plant-associative lifestyle of Vibrio porteresiae and its evolutionary dynamics.</title>
        <authorList>
            <person name="Rameshkumar N."/>
            <person name="Kirti K."/>
        </authorList>
    </citation>
    <scope>NUCLEOTIDE SEQUENCE [LARGE SCALE GENOMIC DNA]</scope>
    <source>
        <strain evidence="3 6">MSSRF38</strain>
    </source>
</reference>
<evidence type="ECO:0000259" key="2">
    <source>
        <dbReference type="PROSITE" id="PS51832"/>
    </source>
</evidence>
<dbReference type="PROSITE" id="PS51831">
    <property type="entry name" value="HD"/>
    <property type="match status" value="1"/>
</dbReference>
<accession>A0A1Y6IMX9</accession>
<evidence type="ECO:0000313" key="4">
    <source>
        <dbReference type="EMBL" id="SMR99029.1"/>
    </source>
</evidence>
<dbReference type="PROSITE" id="PS51832">
    <property type="entry name" value="HD_GYP"/>
    <property type="match status" value="1"/>
</dbReference>
<evidence type="ECO:0000313" key="3">
    <source>
        <dbReference type="EMBL" id="MDW6004174.1"/>
    </source>
</evidence>
<feature type="domain" description="HD" evidence="1">
    <location>
        <begin position="238"/>
        <end position="360"/>
    </location>
</feature>
<dbReference type="GO" id="GO:0071111">
    <property type="term" value="F:cyclic-guanylate-specific phosphodiesterase activity"/>
    <property type="evidence" value="ECO:0007669"/>
    <property type="project" value="UniProtKB-EC"/>
</dbReference>
<dbReference type="RefSeq" id="WP_087480055.1">
    <property type="nucleotide sequence ID" value="NZ_AP024883.1"/>
</dbReference>
<dbReference type="InterPro" id="IPR006675">
    <property type="entry name" value="HDIG_dom"/>
</dbReference>
<proteinExistence type="predicted"/>
<dbReference type="OrthoDB" id="9816273at2"/>
<dbReference type="Pfam" id="PF13487">
    <property type="entry name" value="HD_5"/>
    <property type="match status" value="1"/>
</dbReference>
<protein>
    <submittedName>
        <fullName evidence="4">Cyclic di-GMP phosphodiesterase response regulator RpfG</fullName>
        <ecNumber evidence="4">3.1.4.52</ecNumber>
    </submittedName>
    <submittedName>
        <fullName evidence="3">HD domain-containing protein</fullName>
    </submittedName>
</protein>
<dbReference type="PANTHER" id="PTHR43155">
    <property type="entry name" value="CYCLIC DI-GMP PHOSPHODIESTERASE PA4108-RELATED"/>
    <property type="match status" value="1"/>
</dbReference>
<dbReference type="SUPFAM" id="SSF109604">
    <property type="entry name" value="HD-domain/PDEase-like"/>
    <property type="match status" value="2"/>
</dbReference>
<dbReference type="SMART" id="SM00471">
    <property type="entry name" value="HDc"/>
    <property type="match status" value="2"/>
</dbReference>
<reference evidence="4 5" key="1">
    <citation type="submission" date="2017-05" db="EMBL/GenBank/DDBJ databases">
        <authorList>
            <person name="Song R."/>
            <person name="Chenine A.L."/>
            <person name="Ruprecht R.M."/>
        </authorList>
    </citation>
    <scope>NUCLEOTIDE SEQUENCE [LARGE SCALE GENOMIC DNA]</scope>
    <source>
        <strain evidence="4 5">CECT 7927</strain>
    </source>
</reference>
<dbReference type="InterPro" id="IPR037522">
    <property type="entry name" value="HD_GYP_dom"/>
</dbReference>
<dbReference type="PANTHER" id="PTHR43155:SF1">
    <property type="entry name" value="3'3'-CGAMP-SPECIFIC PHOSPHODIESTERASE 1"/>
    <property type="match status" value="1"/>
</dbReference>
<organism evidence="4 5">
    <name type="scientific">Vibrio mangrovi</name>
    <dbReference type="NCBI Taxonomy" id="474394"/>
    <lineage>
        <taxon>Bacteria</taxon>
        <taxon>Pseudomonadati</taxon>
        <taxon>Pseudomonadota</taxon>
        <taxon>Gammaproteobacteria</taxon>
        <taxon>Vibrionales</taxon>
        <taxon>Vibrionaceae</taxon>
        <taxon>Vibrio</taxon>
    </lineage>
</organism>
<evidence type="ECO:0000259" key="1">
    <source>
        <dbReference type="PROSITE" id="PS51831"/>
    </source>
</evidence>
<dbReference type="EMBL" id="JAWRCO010000001">
    <property type="protein sequence ID" value="MDW6004174.1"/>
    <property type="molecule type" value="Genomic_DNA"/>
</dbReference>
<dbReference type="Pfam" id="PF01966">
    <property type="entry name" value="HD"/>
    <property type="match status" value="1"/>
</dbReference>
<dbReference type="Gene3D" id="1.10.3210.10">
    <property type="entry name" value="Hypothetical protein af1432"/>
    <property type="match status" value="2"/>
</dbReference>
<dbReference type="NCBIfam" id="TIGR00277">
    <property type="entry name" value="HDIG"/>
    <property type="match status" value="1"/>
</dbReference>
<dbReference type="EMBL" id="FXXI01000001">
    <property type="protein sequence ID" value="SMR99029.1"/>
    <property type="molecule type" value="Genomic_DNA"/>
</dbReference>
<dbReference type="Proteomes" id="UP000196125">
    <property type="component" value="Unassembled WGS sequence"/>
</dbReference>
<dbReference type="InterPro" id="IPR003607">
    <property type="entry name" value="HD/PDEase_dom"/>
</dbReference>
<sequence>MEPNTTLNVDLRQMILAIETAVSLVGVDDTNHGKRVGYIASQLGQKIGLSDSDLQYVFELGMLHDCGVSTTQMHQNLVNHFNWKDAHIHCEIGYRLLKDFPPLQKFALPIRYHHTPWQELAALNLSFYDAQMANLIYLADRIDVLGAAHYESDILLACQDIHEEINRYSGSYFDPVLVDAFHKASDSEAFWIALQNRHVTRYTWDMGRLASNHMLSLNEIKHLSLILAYIVDQKSQFTAQHSVRVADVARFLGEAYGLSAEQCIRIEIAGLLHDLGKLLTPDEILEKPGPLDHIERSIINQHSYETYEILRHIQGMEEIARWAAFHHEGLNGVGYPFHPQKQELSIEARIIAVADVFQALVQNRPYREGMSLTDVLTIIDEMANDGKLDKALTGLVHQTAQQCYDIAQGSDPNGNQQHIRQFLEAPVVA</sequence>
<dbReference type="Proteomes" id="UP001283366">
    <property type="component" value="Unassembled WGS sequence"/>
</dbReference>
<feature type="domain" description="HD-GYP" evidence="2">
    <location>
        <begin position="216"/>
        <end position="412"/>
    </location>
</feature>
<dbReference type="InterPro" id="IPR006674">
    <property type="entry name" value="HD_domain"/>
</dbReference>